<comment type="caution">
    <text evidence="4">The sequence shown here is derived from an EMBL/GenBank/DDBJ whole genome shotgun (WGS) entry which is preliminary data.</text>
</comment>
<keyword evidence="2 4" id="KW-0808">Transferase</keyword>
<dbReference type="AlphaFoldDB" id="A0A2M9Y0W6"/>
<dbReference type="GO" id="GO:0005829">
    <property type="term" value="C:cytosol"/>
    <property type="evidence" value="ECO:0007669"/>
    <property type="project" value="TreeGrafter"/>
</dbReference>
<dbReference type="PANTHER" id="PTHR46429">
    <property type="entry name" value="23S RRNA (GUANOSINE-2'-O-)-METHYLTRANSFERASE RLMB"/>
    <property type="match status" value="1"/>
</dbReference>
<dbReference type="SUPFAM" id="SSF75217">
    <property type="entry name" value="alpha/beta knot"/>
    <property type="match status" value="1"/>
</dbReference>
<dbReference type="InterPro" id="IPR029026">
    <property type="entry name" value="tRNA_m1G_MTases_N"/>
</dbReference>
<sequence>MEKSPVEVLFGKRNFYEFLESLEQMAPERGLKTIREVIVKDSIGNEEKQRIRAYIPNSVKFTTVSIRELDRIASDKNHQGYAIIRTKQKSFLSLGFEQFKQNVEVGEGPVLILDRIQDPGNLGNILRTAECMGVKHVLMSDRDTSPITPVVEKVSAGAVHHLQIYRVANLMHGIEFLKKNEYWVLATDEEGEESIWETLPEASQMAVIMGNEGEGVKRILLEEADYVARIPLFGSVTSLNVVVACGITLDRVQNVPR</sequence>
<organism evidence="4 5">
    <name type="scientific">Leptospira brenneri</name>
    <dbReference type="NCBI Taxonomy" id="2023182"/>
    <lineage>
        <taxon>Bacteria</taxon>
        <taxon>Pseudomonadati</taxon>
        <taxon>Spirochaetota</taxon>
        <taxon>Spirochaetia</taxon>
        <taxon>Leptospirales</taxon>
        <taxon>Leptospiraceae</taxon>
        <taxon>Leptospira</taxon>
    </lineage>
</organism>
<dbReference type="InterPro" id="IPR029028">
    <property type="entry name" value="Alpha/beta_knot_MTases"/>
</dbReference>
<dbReference type="Gene3D" id="3.40.1280.10">
    <property type="match status" value="1"/>
</dbReference>
<protein>
    <submittedName>
        <fullName evidence="4">23S rRNA (Guanosine(2251)-2'-O)-methyltransferase RlmB</fullName>
    </submittedName>
</protein>
<keyword evidence="1 4" id="KW-0489">Methyltransferase</keyword>
<keyword evidence="5" id="KW-1185">Reference proteome</keyword>
<evidence type="ECO:0000256" key="2">
    <source>
        <dbReference type="ARBA" id="ARBA00022679"/>
    </source>
</evidence>
<dbReference type="InterPro" id="IPR001537">
    <property type="entry name" value="SpoU_MeTrfase"/>
</dbReference>
<evidence type="ECO:0000256" key="1">
    <source>
        <dbReference type="ARBA" id="ARBA00022603"/>
    </source>
</evidence>
<name>A0A2M9Y0W6_9LEPT</name>
<dbReference type="EMBL" id="RQFP01000014">
    <property type="protein sequence ID" value="TGK91719.1"/>
    <property type="molecule type" value="Genomic_DNA"/>
</dbReference>
<dbReference type="RefSeq" id="WP_100790567.1">
    <property type="nucleotide sequence ID" value="NZ_NPDQ01000004.1"/>
</dbReference>
<evidence type="ECO:0000259" key="3">
    <source>
        <dbReference type="Pfam" id="PF00588"/>
    </source>
</evidence>
<dbReference type="GO" id="GO:0032259">
    <property type="term" value="P:methylation"/>
    <property type="evidence" value="ECO:0007669"/>
    <property type="project" value="UniProtKB-KW"/>
</dbReference>
<proteinExistence type="predicted"/>
<dbReference type="Pfam" id="PF00588">
    <property type="entry name" value="SpoU_methylase"/>
    <property type="match status" value="1"/>
</dbReference>
<dbReference type="NCBIfam" id="TIGR00186">
    <property type="entry name" value="rRNA_methyl_3"/>
    <property type="match status" value="1"/>
</dbReference>
<dbReference type="GO" id="GO:0006396">
    <property type="term" value="P:RNA processing"/>
    <property type="evidence" value="ECO:0007669"/>
    <property type="project" value="InterPro"/>
</dbReference>
<feature type="domain" description="tRNA/rRNA methyltransferase SpoU type" evidence="3">
    <location>
        <begin position="110"/>
        <end position="249"/>
    </location>
</feature>
<dbReference type="GO" id="GO:0008173">
    <property type="term" value="F:RNA methyltransferase activity"/>
    <property type="evidence" value="ECO:0007669"/>
    <property type="project" value="InterPro"/>
</dbReference>
<dbReference type="OrthoDB" id="9794400at2"/>
<dbReference type="CDD" id="cd18103">
    <property type="entry name" value="SpoU-like_RlmB"/>
    <property type="match status" value="1"/>
</dbReference>
<evidence type="ECO:0000313" key="5">
    <source>
        <dbReference type="Proteomes" id="UP000297891"/>
    </source>
</evidence>
<accession>A0A2M9Y0W6</accession>
<dbReference type="Proteomes" id="UP000297891">
    <property type="component" value="Unassembled WGS sequence"/>
</dbReference>
<gene>
    <name evidence="4" type="primary">rlmB</name>
    <name evidence="4" type="ORF">EHQ30_16115</name>
</gene>
<reference evidence="4" key="1">
    <citation type="journal article" date="2019" name="PLoS Negl. Trop. Dis.">
        <title>Revisiting the worldwide diversity of Leptospira species in the environment.</title>
        <authorList>
            <person name="Vincent A.T."/>
            <person name="Schiettekatte O."/>
            <person name="Bourhy P."/>
            <person name="Veyrier F.J."/>
            <person name="Picardeau M."/>
        </authorList>
    </citation>
    <scope>NUCLEOTIDE SEQUENCE [LARGE SCALE GENOMIC DNA]</scope>
    <source>
        <strain evidence="4">201800277</strain>
    </source>
</reference>
<dbReference type="GO" id="GO:0003723">
    <property type="term" value="F:RNA binding"/>
    <property type="evidence" value="ECO:0007669"/>
    <property type="project" value="InterPro"/>
</dbReference>
<dbReference type="InterPro" id="IPR004441">
    <property type="entry name" value="rRNA_MeTrfase_TrmH"/>
</dbReference>
<evidence type="ECO:0000313" key="4">
    <source>
        <dbReference type="EMBL" id="TGK91719.1"/>
    </source>
</evidence>
<dbReference type="PANTHER" id="PTHR46429:SF1">
    <property type="entry name" value="23S RRNA (GUANOSINE-2'-O-)-METHYLTRANSFERASE RLMB"/>
    <property type="match status" value="1"/>
</dbReference>